<feature type="compositionally biased region" description="Acidic residues" evidence="2">
    <location>
        <begin position="112"/>
        <end position="121"/>
    </location>
</feature>
<reference evidence="4 5" key="1">
    <citation type="submission" date="2020-08" db="EMBL/GenBank/DDBJ databases">
        <title>Sequencing the genomes of 1000 actinobacteria strains.</title>
        <authorList>
            <person name="Klenk H.-P."/>
        </authorList>
    </citation>
    <scope>NUCLEOTIDE SEQUENCE [LARGE SCALE GENOMIC DNA]</scope>
    <source>
        <strain evidence="4 5">DSM 23040</strain>
    </source>
</reference>
<dbReference type="AlphaFoldDB" id="A0A839QT80"/>
<comment type="similarity">
    <text evidence="1">Belongs to the CPA3 antiporters (TC 2.A.63) subunit G family.</text>
</comment>
<keyword evidence="3" id="KW-0812">Transmembrane</keyword>
<accession>A0A839QT80</accession>
<dbReference type="Proteomes" id="UP000568050">
    <property type="component" value="Unassembled WGS sequence"/>
</dbReference>
<dbReference type="PANTHER" id="PTHR34703:SF1">
    <property type="entry name" value="ANTIPORTER SUBUNIT MNHG2-RELATED"/>
    <property type="match status" value="1"/>
</dbReference>
<evidence type="ECO:0000256" key="1">
    <source>
        <dbReference type="ARBA" id="ARBA00008404"/>
    </source>
</evidence>
<keyword evidence="3" id="KW-1133">Transmembrane helix</keyword>
<feature type="region of interest" description="Disordered" evidence="2">
    <location>
        <begin position="104"/>
        <end position="140"/>
    </location>
</feature>
<dbReference type="EMBL" id="JACHWP010000003">
    <property type="protein sequence ID" value="MBB3023272.1"/>
    <property type="molecule type" value="Genomic_DNA"/>
</dbReference>
<evidence type="ECO:0000256" key="2">
    <source>
        <dbReference type="SAM" id="MobiDB-lite"/>
    </source>
</evidence>
<feature type="transmembrane region" description="Helical" evidence="3">
    <location>
        <begin position="6"/>
        <end position="25"/>
    </location>
</feature>
<feature type="compositionally biased region" description="Basic and acidic residues" evidence="2">
    <location>
        <begin position="163"/>
        <end position="185"/>
    </location>
</feature>
<dbReference type="PANTHER" id="PTHR34703">
    <property type="entry name" value="ANTIPORTER SUBUNIT MNHG2-RELATED"/>
    <property type="match status" value="1"/>
</dbReference>
<feature type="region of interest" description="Disordered" evidence="2">
    <location>
        <begin position="160"/>
        <end position="185"/>
    </location>
</feature>
<keyword evidence="5" id="KW-1185">Reference proteome</keyword>
<keyword evidence="3" id="KW-0472">Membrane</keyword>
<evidence type="ECO:0000256" key="3">
    <source>
        <dbReference type="SAM" id="Phobius"/>
    </source>
</evidence>
<proteinExistence type="inferred from homology"/>
<name>A0A839QT80_9MICO</name>
<feature type="transmembrane region" description="Helical" evidence="3">
    <location>
        <begin position="46"/>
        <end position="70"/>
    </location>
</feature>
<dbReference type="Pfam" id="PF03334">
    <property type="entry name" value="PhaG_MnhG_YufB"/>
    <property type="match status" value="1"/>
</dbReference>
<protein>
    <submittedName>
        <fullName evidence="4">Multicomponent Na+:H+ antiporter subunit G</fullName>
    </submittedName>
</protein>
<dbReference type="GO" id="GO:0015385">
    <property type="term" value="F:sodium:proton antiporter activity"/>
    <property type="evidence" value="ECO:0007669"/>
    <property type="project" value="TreeGrafter"/>
</dbReference>
<evidence type="ECO:0000313" key="5">
    <source>
        <dbReference type="Proteomes" id="UP000568050"/>
    </source>
</evidence>
<gene>
    <name evidence="4" type="ORF">FHX50_001557</name>
</gene>
<dbReference type="RefSeq" id="WP_183376295.1">
    <property type="nucleotide sequence ID" value="NZ_CBCSFZ010000045.1"/>
</dbReference>
<comment type="caution">
    <text evidence="4">The sequence shown here is derived from an EMBL/GenBank/DDBJ whole genome shotgun (WGS) entry which is preliminary data.</text>
</comment>
<dbReference type="NCBIfam" id="TIGR01300">
    <property type="entry name" value="CPA3_mnhG_phaG"/>
    <property type="match status" value="1"/>
</dbReference>
<organism evidence="4 5">
    <name type="scientific">Helcobacillus massiliensis</name>
    <dbReference type="NCBI Taxonomy" id="521392"/>
    <lineage>
        <taxon>Bacteria</taxon>
        <taxon>Bacillati</taxon>
        <taxon>Actinomycetota</taxon>
        <taxon>Actinomycetes</taxon>
        <taxon>Micrococcales</taxon>
        <taxon>Dermabacteraceae</taxon>
        <taxon>Helcobacillus</taxon>
    </lineage>
</organism>
<dbReference type="InterPro" id="IPR005133">
    <property type="entry name" value="PhaG_MnhG_YufB"/>
</dbReference>
<sequence>MTAFLSSALVLAGAIIAGISTIGLLRFPDVLTRMHAASKPQTVGMILFLVGVAIDVGSVSVAALLAMVGLAQMVTVPASSAMVGRAAFRRGFIHDGEYAVDELSPRLAMGGEPDDDDDGFIDEYAGPGDADPASAESLPDNRFIHTSGLDLAELKSWAADSGTDGRVDLGPEDDRTDRDAPNRPA</sequence>
<evidence type="ECO:0000313" key="4">
    <source>
        <dbReference type="EMBL" id="MBB3023272.1"/>
    </source>
</evidence>